<accession>A0A6D2JHS5</accession>
<proteinExistence type="predicted"/>
<evidence type="ECO:0000313" key="2">
    <source>
        <dbReference type="Proteomes" id="UP000467841"/>
    </source>
</evidence>
<name>A0A6D2JHS5_9BRAS</name>
<dbReference type="EMBL" id="CACVBM020001196">
    <property type="protein sequence ID" value="CAA7038627.1"/>
    <property type="molecule type" value="Genomic_DNA"/>
</dbReference>
<evidence type="ECO:0000313" key="1">
    <source>
        <dbReference type="EMBL" id="CAA7038627.1"/>
    </source>
</evidence>
<organism evidence="1 2">
    <name type="scientific">Microthlaspi erraticum</name>
    <dbReference type="NCBI Taxonomy" id="1685480"/>
    <lineage>
        <taxon>Eukaryota</taxon>
        <taxon>Viridiplantae</taxon>
        <taxon>Streptophyta</taxon>
        <taxon>Embryophyta</taxon>
        <taxon>Tracheophyta</taxon>
        <taxon>Spermatophyta</taxon>
        <taxon>Magnoliopsida</taxon>
        <taxon>eudicotyledons</taxon>
        <taxon>Gunneridae</taxon>
        <taxon>Pentapetalae</taxon>
        <taxon>rosids</taxon>
        <taxon>malvids</taxon>
        <taxon>Brassicales</taxon>
        <taxon>Brassicaceae</taxon>
        <taxon>Coluteocarpeae</taxon>
        <taxon>Microthlaspi</taxon>
    </lineage>
</organism>
<keyword evidence="2" id="KW-1185">Reference proteome</keyword>
<protein>
    <submittedName>
        <fullName evidence="1">Uncharacterized protein</fullName>
    </submittedName>
</protein>
<reference evidence="1" key="1">
    <citation type="submission" date="2020-01" db="EMBL/GenBank/DDBJ databases">
        <authorList>
            <person name="Mishra B."/>
        </authorList>
    </citation>
    <scope>NUCLEOTIDE SEQUENCE [LARGE SCALE GENOMIC DNA]</scope>
</reference>
<comment type="caution">
    <text evidence="1">The sequence shown here is derived from an EMBL/GenBank/DDBJ whole genome shotgun (WGS) entry which is preliminary data.</text>
</comment>
<sequence length="89" mass="10256">MANLSNTSEFMSKGERIGEKDFKGMYQGRDITIREMEFTKENMEMVVLEVENHQKCDLGKNRFSGSRIFYYAVSEFANGSLLFGFLGTF</sequence>
<gene>
    <name evidence="1" type="ORF">MERR_LOCUS25862</name>
</gene>
<dbReference type="AlphaFoldDB" id="A0A6D2JHS5"/>
<dbReference type="Proteomes" id="UP000467841">
    <property type="component" value="Unassembled WGS sequence"/>
</dbReference>